<dbReference type="Pfam" id="PF13175">
    <property type="entry name" value="AAA_15"/>
    <property type="match status" value="2"/>
</dbReference>
<dbReference type="InterPro" id="IPR051396">
    <property type="entry name" value="Bact_Antivir_Def_Nuclease"/>
</dbReference>
<dbReference type="STRING" id="195913.SAMN04488004_10424"/>
<feature type="domain" description="OLD protein-like TOPRIM" evidence="2">
    <location>
        <begin position="390"/>
        <end position="419"/>
    </location>
</feature>
<dbReference type="InterPro" id="IPR034139">
    <property type="entry name" value="TOPRIM_OLD"/>
</dbReference>
<dbReference type="PANTHER" id="PTHR43581">
    <property type="entry name" value="ATP/GTP PHOSPHATASE"/>
    <property type="match status" value="1"/>
</dbReference>
<dbReference type="GO" id="GO:0004519">
    <property type="term" value="F:endonuclease activity"/>
    <property type="evidence" value="ECO:0007669"/>
    <property type="project" value="UniProtKB-KW"/>
</dbReference>
<accession>A0A1I4DD78</accession>
<evidence type="ECO:0000313" key="4">
    <source>
        <dbReference type="Proteomes" id="UP000199550"/>
    </source>
</evidence>
<dbReference type="Pfam" id="PF20469">
    <property type="entry name" value="OLD-like_TOPRIM"/>
    <property type="match status" value="1"/>
</dbReference>
<name>A0A1I4DD78_9RHOB</name>
<keyword evidence="3" id="KW-0255">Endonuclease</keyword>
<feature type="domain" description="Endonuclease GajA/Old nuclease/RecF-like AAA" evidence="1">
    <location>
        <begin position="155"/>
        <end position="338"/>
    </location>
</feature>
<protein>
    <submittedName>
        <fullName evidence="3">Putative ATP-dependent endonuclease of the OLD family</fullName>
    </submittedName>
</protein>
<evidence type="ECO:0000259" key="2">
    <source>
        <dbReference type="Pfam" id="PF20469"/>
    </source>
</evidence>
<dbReference type="EMBL" id="FOTF01000004">
    <property type="protein sequence ID" value="SFK90730.1"/>
    <property type="molecule type" value="Genomic_DNA"/>
</dbReference>
<dbReference type="SUPFAM" id="SSF52540">
    <property type="entry name" value="P-loop containing nucleoside triphosphate hydrolases"/>
    <property type="match status" value="1"/>
</dbReference>
<keyword evidence="3" id="KW-0540">Nuclease</keyword>
<dbReference type="AlphaFoldDB" id="A0A1I4DD78"/>
<evidence type="ECO:0000259" key="1">
    <source>
        <dbReference type="Pfam" id="PF13175"/>
    </source>
</evidence>
<dbReference type="PANTHER" id="PTHR43581:SF4">
    <property type="entry name" value="ATP_GTP PHOSPHATASE"/>
    <property type="match status" value="1"/>
</dbReference>
<sequence length="421" mass="45869">MHRISTLTVHNFKAIRYGTFHFSDYTPLVGYNNAGKSSVLEALTWVIKPSSIPETSFNNSAEEVSVAVEVTGITDAVLDGLADNHRNKIIAFIDGGRLSFRRTQTAPGQSASQIRLEIIDINEGNDWVAPPTGIPAALSALFPEVIFVGAMENAADDVGKSTSSSTIGKLIKQIVEPVREQYSAQILASLTPIADQLSARGVNKDQILRDVDETIERYLAEFFPGMSAKTHIPMPEIDDFLKKATIKVSENRYGDDLEGDAATMGHGAQRSVQIALINALAHIRRNDGGVAGRTVLLLLDEPELYLHPQAIAVVRSALKKLSGNGFQIAFTTHTGEMIGAEDCTKTLIIRRTPENGCNALTKMEDAAGAIADLPNQADTLFELSNSKEFLFSDRVILVEGRTETTILPHLYQKIRGRSLLE</sequence>
<proteinExistence type="predicted"/>
<keyword evidence="3" id="KW-0378">Hydrolase</keyword>
<organism evidence="3 4">
    <name type="scientific">Loktanella salsilacus</name>
    <dbReference type="NCBI Taxonomy" id="195913"/>
    <lineage>
        <taxon>Bacteria</taxon>
        <taxon>Pseudomonadati</taxon>
        <taxon>Pseudomonadota</taxon>
        <taxon>Alphaproteobacteria</taxon>
        <taxon>Rhodobacterales</taxon>
        <taxon>Roseobacteraceae</taxon>
        <taxon>Loktanella</taxon>
    </lineage>
</organism>
<dbReference type="InterPro" id="IPR041685">
    <property type="entry name" value="AAA_GajA/Old/RecF-like"/>
</dbReference>
<feature type="domain" description="Endonuclease GajA/Old nuclease/RecF-like AAA" evidence="1">
    <location>
        <begin position="4"/>
        <end position="67"/>
    </location>
</feature>
<dbReference type="Gene3D" id="3.40.50.300">
    <property type="entry name" value="P-loop containing nucleotide triphosphate hydrolases"/>
    <property type="match status" value="1"/>
</dbReference>
<keyword evidence="4" id="KW-1185">Reference proteome</keyword>
<dbReference type="Proteomes" id="UP000199550">
    <property type="component" value="Unassembled WGS sequence"/>
</dbReference>
<dbReference type="InterPro" id="IPR027417">
    <property type="entry name" value="P-loop_NTPase"/>
</dbReference>
<gene>
    <name evidence="3" type="ORF">SAMN04488004_10424</name>
</gene>
<reference evidence="3 4" key="1">
    <citation type="submission" date="2016-10" db="EMBL/GenBank/DDBJ databases">
        <authorList>
            <person name="de Groot N.N."/>
        </authorList>
    </citation>
    <scope>NUCLEOTIDE SEQUENCE [LARGE SCALE GENOMIC DNA]</scope>
    <source>
        <strain evidence="3 4">DSM 16199</strain>
    </source>
</reference>
<dbReference type="RefSeq" id="WP_175499167.1">
    <property type="nucleotide sequence ID" value="NZ_FOTF01000004.1"/>
</dbReference>
<evidence type="ECO:0000313" key="3">
    <source>
        <dbReference type="EMBL" id="SFK90730.1"/>
    </source>
</evidence>